<proteinExistence type="predicted"/>
<name>A0A385G0B8_KLEPN</name>
<keyword evidence="1" id="KW-0614">Plasmid</keyword>
<protein>
    <submittedName>
        <fullName evidence="1">Uncharacterized protein</fullName>
    </submittedName>
</protein>
<evidence type="ECO:0000313" key="1">
    <source>
        <dbReference type="EMBL" id="AXV47543.1"/>
    </source>
</evidence>
<dbReference type="AlphaFoldDB" id="A0A385G0B8"/>
<geneLocation type="plasmid" evidence="1">
    <name>pKP16103-MCR-1</name>
</geneLocation>
<organism evidence="1">
    <name type="scientific">Klebsiella pneumoniae</name>
    <dbReference type="NCBI Taxonomy" id="573"/>
    <lineage>
        <taxon>Bacteria</taxon>
        <taxon>Pseudomonadati</taxon>
        <taxon>Pseudomonadota</taxon>
        <taxon>Gammaproteobacteria</taxon>
        <taxon>Enterobacterales</taxon>
        <taxon>Enterobacteriaceae</taxon>
        <taxon>Klebsiella/Raoultella group</taxon>
        <taxon>Klebsiella</taxon>
        <taxon>Klebsiella pneumoniae complex</taxon>
    </lineage>
</organism>
<dbReference type="EMBL" id="MH733011">
    <property type="protein sequence ID" value="AXV47543.1"/>
    <property type="molecule type" value="Genomic_DNA"/>
</dbReference>
<sequence>MNQCLKKIRYQKDLRKRDAGRVYHSAHWASLLGLIPLRLAVV</sequence>
<reference evidence="1" key="1">
    <citation type="submission" date="2018-08" db="EMBL/GenBank/DDBJ databases">
        <authorList>
            <person name="Mu J.-J."/>
            <person name="Lin Y.-C."/>
        </authorList>
    </citation>
    <scope>NUCLEOTIDE SEQUENCE</scope>
    <source>
        <strain evidence="1">KP16103</strain>
        <plasmid evidence="1">pKP16103-MCR-1</plasmid>
    </source>
</reference>
<accession>A0A385G0B8</accession>